<feature type="transmembrane region" description="Helical" evidence="10">
    <location>
        <begin position="422"/>
        <end position="441"/>
    </location>
</feature>
<dbReference type="PANTHER" id="PTHR22760">
    <property type="entry name" value="GLYCOSYLTRANSFERASE"/>
    <property type="match status" value="1"/>
</dbReference>
<feature type="transmembrane region" description="Helical" evidence="10">
    <location>
        <begin position="349"/>
        <end position="371"/>
    </location>
</feature>
<dbReference type="EC" id="2.4.1.-" evidence="10"/>
<dbReference type="GO" id="GO:0006487">
    <property type="term" value="P:protein N-linked glycosylation"/>
    <property type="evidence" value="ECO:0007669"/>
    <property type="project" value="TreeGrafter"/>
</dbReference>
<evidence type="ECO:0000256" key="2">
    <source>
        <dbReference type="ARBA" id="ARBA00004922"/>
    </source>
</evidence>
<keyword evidence="5" id="KW-0808">Transferase</keyword>
<organism evidence="11 12">
    <name type="scientific">Cyclocybe aegerita</name>
    <name type="common">Black poplar mushroom</name>
    <name type="synonym">Agrocybe aegerita</name>
    <dbReference type="NCBI Taxonomy" id="1973307"/>
    <lineage>
        <taxon>Eukaryota</taxon>
        <taxon>Fungi</taxon>
        <taxon>Dikarya</taxon>
        <taxon>Basidiomycota</taxon>
        <taxon>Agaricomycotina</taxon>
        <taxon>Agaricomycetes</taxon>
        <taxon>Agaricomycetidae</taxon>
        <taxon>Agaricales</taxon>
        <taxon>Agaricineae</taxon>
        <taxon>Bolbitiaceae</taxon>
        <taxon>Cyclocybe</taxon>
    </lineage>
</organism>
<evidence type="ECO:0000256" key="5">
    <source>
        <dbReference type="ARBA" id="ARBA00022679"/>
    </source>
</evidence>
<evidence type="ECO:0000313" key="12">
    <source>
        <dbReference type="Proteomes" id="UP000467700"/>
    </source>
</evidence>
<evidence type="ECO:0000256" key="1">
    <source>
        <dbReference type="ARBA" id="ARBA00004477"/>
    </source>
</evidence>
<comment type="pathway">
    <text evidence="2">Protein modification; protein glycosylation.</text>
</comment>
<comment type="similarity">
    <text evidence="3 10">Belongs to the glycosyltransferase 22 family.</text>
</comment>
<comment type="caution">
    <text evidence="11">The sequence shown here is derived from an EMBL/GenBank/DDBJ whole genome shotgun (WGS) entry which is preliminary data.</text>
</comment>
<keyword evidence="6 10" id="KW-0812">Transmembrane</keyword>
<evidence type="ECO:0000256" key="7">
    <source>
        <dbReference type="ARBA" id="ARBA00022824"/>
    </source>
</evidence>
<proteinExistence type="inferred from homology"/>
<dbReference type="GO" id="GO:0005789">
    <property type="term" value="C:endoplasmic reticulum membrane"/>
    <property type="evidence" value="ECO:0007669"/>
    <property type="project" value="UniProtKB-SubCell"/>
</dbReference>
<dbReference type="EMBL" id="CACVBS010000046">
    <property type="protein sequence ID" value="CAA7264861.1"/>
    <property type="molecule type" value="Genomic_DNA"/>
</dbReference>
<evidence type="ECO:0000256" key="6">
    <source>
        <dbReference type="ARBA" id="ARBA00022692"/>
    </source>
</evidence>
<dbReference type="InterPro" id="IPR005599">
    <property type="entry name" value="GPI_mannosylTrfase"/>
</dbReference>
<keyword evidence="4 10" id="KW-0328">Glycosyltransferase</keyword>
<feature type="transmembrane region" description="Helical" evidence="10">
    <location>
        <begin position="237"/>
        <end position="262"/>
    </location>
</feature>
<feature type="transmembrane region" description="Helical" evidence="10">
    <location>
        <begin position="461"/>
        <end position="482"/>
    </location>
</feature>
<name>A0A8S0XSI3_CYCAE</name>
<dbReference type="GO" id="GO:0000026">
    <property type="term" value="F:alpha-1,2-mannosyltransferase activity"/>
    <property type="evidence" value="ECO:0007669"/>
    <property type="project" value="TreeGrafter"/>
</dbReference>
<gene>
    <name evidence="11" type="ORF">AAE3_LOCUS6853</name>
</gene>
<evidence type="ECO:0000256" key="3">
    <source>
        <dbReference type="ARBA" id="ARBA00007063"/>
    </source>
</evidence>
<sequence>MSSRELCLSNPRTGPYRKPDVTVFYAAMSSGVEHITFKRPTNNDHKPKTAQLRHTGILQDQLRRAQRRPWVPTFSLAVRILALIRVSGAMYSNISDCDEVYNFWEPLHFLDQGYGFQTWELSPAYALRSWAYILLHFIPPRLGRLLVAGDKRVAFFATRIFLGSVSTLVEATLYRTIVTAINERVGRYYFFLMIFSAGMWNASTALLPSTFAMYTTALACSYAFIPTTTKNKHRTLAATLLFAVGGIVGWPFALALSMPFILEELFVYGADVVTPESHVAWMTTRFTRLFGAGLAALLIFIPVTAIDSLAYGKLAFVPWNIIKYNLFGGSERGPTLYGTEPWNFYLNNLIINFNFVLPLALISLPALAVTYVVDRKRLGFYTPTANQSSPFTLLALRLAPLYLWLGILTLQPHKEERFMFPAYPLLCFNAAVSIYLIRGWLEVGYIKVTNSPYRASQAVVFSNLTLSIIVASSFISLTRILALWNYYHAPLGITFDLQMTELPRLLNATGLLPVYPPNMPEDEQPRIDLSPVKEFDLKLCLGKEWYRFPGSYLVPNGVRVEFVKSEFDGILPRHFEEGPLAKEEGEGGVLKALSRNWWMRPQTSYVPKDLNDLNKEELSRYIPIDECDYLIDLDFPLHPSSSPLEPRYATMTDTWERVSCRPFLDARHSLTLTRVFWLPGEAWQRRNEFGDYCLLKNSERVGSKERLWIEKRAE</sequence>
<evidence type="ECO:0000256" key="9">
    <source>
        <dbReference type="ARBA" id="ARBA00023136"/>
    </source>
</evidence>
<evidence type="ECO:0000256" key="8">
    <source>
        <dbReference type="ARBA" id="ARBA00022989"/>
    </source>
</evidence>
<feature type="transmembrane region" description="Helical" evidence="10">
    <location>
        <begin position="185"/>
        <end position="200"/>
    </location>
</feature>
<keyword evidence="8 10" id="KW-1133">Transmembrane helix</keyword>
<evidence type="ECO:0000256" key="10">
    <source>
        <dbReference type="RuleBase" id="RU363075"/>
    </source>
</evidence>
<dbReference type="OrthoDB" id="497541at2759"/>
<evidence type="ECO:0000313" key="11">
    <source>
        <dbReference type="EMBL" id="CAA7264861.1"/>
    </source>
</evidence>
<protein>
    <recommendedName>
        <fullName evidence="10">Mannosyltransferase</fullName>
        <ecNumber evidence="10">2.4.1.-</ecNumber>
    </recommendedName>
</protein>
<dbReference type="Pfam" id="PF03901">
    <property type="entry name" value="Glyco_transf_22"/>
    <property type="match status" value="1"/>
</dbReference>
<dbReference type="AlphaFoldDB" id="A0A8S0XSI3"/>
<feature type="transmembrane region" description="Helical" evidence="10">
    <location>
        <begin position="289"/>
        <end position="311"/>
    </location>
</feature>
<dbReference type="Proteomes" id="UP000467700">
    <property type="component" value="Unassembled WGS sequence"/>
</dbReference>
<evidence type="ECO:0000256" key="4">
    <source>
        <dbReference type="ARBA" id="ARBA00022676"/>
    </source>
</evidence>
<feature type="transmembrane region" description="Helical" evidence="10">
    <location>
        <begin position="391"/>
        <end position="410"/>
    </location>
</feature>
<comment type="subcellular location">
    <subcellularLocation>
        <location evidence="1 10">Endoplasmic reticulum membrane</location>
        <topology evidence="1 10">Multi-pass membrane protein</topology>
    </subcellularLocation>
</comment>
<reference evidence="11 12" key="1">
    <citation type="submission" date="2020-01" db="EMBL/GenBank/DDBJ databases">
        <authorList>
            <person name="Gupta K D."/>
        </authorList>
    </citation>
    <scope>NUCLEOTIDE SEQUENCE [LARGE SCALE GENOMIC DNA]</scope>
</reference>
<dbReference type="PANTHER" id="PTHR22760:SF2">
    <property type="entry name" value="ALPHA-1,2-MANNOSYLTRANSFERASE ALG9"/>
    <property type="match status" value="1"/>
</dbReference>
<keyword evidence="12" id="KW-1185">Reference proteome</keyword>
<accession>A0A8S0XSI3</accession>
<keyword evidence="9 10" id="KW-0472">Membrane</keyword>
<keyword evidence="7 10" id="KW-0256">Endoplasmic reticulum</keyword>